<dbReference type="EMBL" id="CP045893">
    <property type="protein sequence ID" value="QQP54251.1"/>
    <property type="molecule type" value="Genomic_DNA"/>
</dbReference>
<organism evidence="1 2">
    <name type="scientific">Caligus rogercresseyi</name>
    <name type="common">Sea louse</name>
    <dbReference type="NCBI Taxonomy" id="217165"/>
    <lineage>
        <taxon>Eukaryota</taxon>
        <taxon>Metazoa</taxon>
        <taxon>Ecdysozoa</taxon>
        <taxon>Arthropoda</taxon>
        <taxon>Crustacea</taxon>
        <taxon>Multicrustacea</taxon>
        <taxon>Hexanauplia</taxon>
        <taxon>Copepoda</taxon>
        <taxon>Siphonostomatoida</taxon>
        <taxon>Caligidae</taxon>
        <taxon>Caligus</taxon>
    </lineage>
</organism>
<accession>A0A7T8KE96</accession>
<reference evidence="2" key="1">
    <citation type="submission" date="2021-01" db="EMBL/GenBank/DDBJ databases">
        <title>Caligus Genome Assembly.</title>
        <authorList>
            <person name="Gallardo-Escarate C."/>
        </authorList>
    </citation>
    <scope>NUCLEOTIDE SEQUENCE [LARGE SCALE GENOMIC DNA]</scope>
</reference>
<sequence length="55" mass="5721">IFDIFGPLGHSYIASGSSGFTVFTLLSSAVDGIGIEEHVRGPSLFCLFSLSGGKK</sequence>
<name>A0A7T8KE96_CALRO</name>
<keyword evidence="2" id="KW-1185">Reference proteome</keyword>
<feature type="non-terminal residue" evidence="1">
    <location>
        <position position="1"/>
    </location>
</feature>
<evidence type="ECO:0000313" key="1">
    <source>
        <dbReference type="EMBL" id="QQP54251.1"/>
    </source>
</evidence>
<dbReference type="Proteomes" id="UP000595437">
    <property type="component" value="Chromosome 4"/>
</dbReference>
<evidence type="ECO:0000313" key="2">
    <source>
        <dbReference type="Proteomes" id="UP000595437"/>
    </source>
</evidence>
<protein>
    <submittedName>
        <fullName evidence="1">Uncharacterized protein</fullName>
    </submittedName>
</protein>
<dbReference type="AlphaFoldDB" id="A0A7T8KE96"/>
<gene>
    <name evidence="1" type="ORF">FKW44_007027</name>
</gene>
<proteinExistence type="predicted"/>